<feature type="signal peptide" evidence="1">
    <location>
        <begin position="1"/>
        <end position="21"/>
    </location>
</feature>
<evidence type="ECO:0000313" key="3">
    <source>
        <dbReference type="Proteomes" id="UP000182658"/>
    </source>
</evidence>
<keyword evidence="1" id="KW-0732">Signal</keyword>
<dbReference type="Proteomes" id="UP000182658">
    <property type="component" value="Unassembled WGS sequence"/>
</dbReference>
<gene>
    <name evidence="2" type="ORF">CONLIGDRAFT_630168</name>
</gene>
<evidence type="ECO:0000313" key="2">
    <source>
        <dbReference type="EMBL" id="OIW32481.1"/>
    </source>
</evidence>
<feature type="chain" id="PRO_5013176452" evidence="1">
    <location>
        <begin position="22"/>
        <end position="342"/>
    </location>
</feature>
<protein>
    <submittedName>
        <fullName evidence="2">Uncharacterized protein</fullName>
    </submittedName>
</protein>
<dbReference type="EMBL" id="KV875095">
    <property type="protein sequence ID" value="OIW32481.1"/>
    <property type="molecule type" value="Genomic_DNA"/>
</dbReference>
<dbReference type="AlphaFoldDB" id="A0A1J7JGJ7"/>
<reference evidence="2 3" key="1">
    <citation type="submission" date="2016-10" db="EMBL/GenBank/DDBJ databases">
        <title>Draft genome sequence of Coniochaeta ligniaria NRRL30616, a lignocellulolytic fungus for bioabatement of inhibitors in plant biomass hydrolysates.</title>
        <authorList>
            <consortium name="DOE Joint Genome Institute"/>
            <person name="Jimenez D.J."/>
            <person name="Hector R.E."/>
            <person name="Riley R."/>
            <person name="Sun H."/>
            <person name="Grigoriev I.V."/>
            <person name="Van Elsas J.D."/>
            <person name="Nichols N.N."/>
        </authorList>
    </citation>
    <scope>NUCLEOTIDE SEQUENCE [LARGE SCALE GENOMIC DNA]</scope>
    <source>
        <strain evidence="2 3">NRRL 30616</strain>
    </source>
</reference>
<dbReference type="InParanoid" id="A0A1J7JGJ7"/>
<sequence>MYSKRLFSVFGVAAIISPARAGSCNADNCLRAIRATTRLPQASTDCAAILDVTVTPSIVTVTEYSTVLETNTATIPTTLVQTVHDTLTTVVRATSTVEASETVTVQPAKRAVSDGVPACAPAYASPCSGLVRFSSACSCIGVTAKTVTAAALSTTVTLPATNTISTSIIEPVETDYSTVDDATVTQTTTDATVTSTVLTTVTPTPATPQSVSGRLTFTANGQTLYMTNYDSGGILSYGYASSTPDTAMQLTLDASGQLWYGTKIAKGDTNYGTLQFFFVDPTASTTRTAFTCRIDASNALLCGFGAGTADVAWALRSNNFIYGGKLATLQAAGYPIITLTMF</sequence>
<accession>A0A1J7JGJ7</accession>
<proteinExistence type="predicted"/>
<name>A0A1J7JGJ7_9PEZI</name>
<organism evidence="2 3">
    <name type="scientific">Coniochaeta ligniaria NRRL 30616</name>
    <dbReference type="NCBI Taxonomy" id="1408157"/>
    <lineage>
        <taxon>Eukaryota</taxon>
        <taxon>Fungi</taxon>
        <taxon>Dikarya</taxon>
        <taxon>Ascomycota</taxon>
        <taxon>Pezizomycotina</taxon>
        <taxon>Sordariomycetes</taxon>
        <taxon>Sordariomycetidae</taxon>
        <taxon>Coniochaetales</taxon>
        <taxon>Coniochaetaceae</taxon>
        <taxon>Coniochaeta</taxon>
    </lineage>
</organism>
<dbReference type="OrthoDB" id="5596743at2759"/>
<keyword evidence="3" id="KW-1185">Reference proteome</keyword>
<evidence type="ECO:0000256" key="1">
    <source>
        <dbReference type="SAM" id="SignalP"/>
    </source>
</evidence>